<proteinExistence type="predicted"/>
<evidence type="ECO:0000313" key="3">
    <source>
        <dbReference type="Proteomes" id="UP000032439"/>
    </source>
</evidence>
<dbReference type="PATRIC" id="fig|316.110.peg.1966"/>
<dbReference type="InterPro" id="IPR010496">
    <property type="entry name" value="AL/BT2_dom"/>
</dbReference>
<dbReference type="EMBL" id="JXXD01000021">
    <property type="protein sequence ID" value="KIZ38088.1"/>
    <property type="molecule type" value="Genomic_DNA"/>
</dbReference>
<dbReference type="Proteomes" id="UP000032439">
    <property type="component" value="Unassembled WGS sequence"/>
</dbReference>
<dbReference type="Gene3D" id="2.60.120.560">
    <property type="entry name" value="Exo-inulinase, domain 1"/>
    <property type="match status" value="1"/>
</dbReference>
<protein>
    <recommendedName>
        <fullName evidence="1">3-keto-alpha-glucoside-1,2-lyase/3-keto-2-hydroxy-glucal hydratase domain-containing protein</fullName>
    </recommendedName>
</protein>
<comment type="caution">
    <text evidence="2">The sequence shown here is derived from an EMBL/GenBank/DDBJ whole genome shotgun (WGS) entry which is preliminary data.</text>
</comment>
<gene>
    <name evidence="2" type="ORF">LO50_02950</name>
</gene>
<dbReference type="AlphaFoldDB" id="A0A0D7EBH6"/>
<sequence>MNLDAAQWHAWHGATFPDESWYRDDDEQLCAIVGAPRVDLVSRERYGDFILQFEFALPVGGNSGVFYRVEESAGLAWHSGPEMQLLDDAVHPDGEEPTTRNGALYGLLAPEQETRIEPGSFMHAALVVRQGTVEHWLGNRMVLSYRLDDPALHTLIESSKFADKPLFAKAPAGHIVLQHHGEAVRFRRLSIEALG</sequence>
<reference evidence="2 3" key="1">
    <citation type="submission" date="2014-11" db="EMBL/GenBank/DDBJ databases">
        <title>Genomics and ecophysiology of heterotrophic nitrogen fixing bacteria isolated from estuarine surface water.</title>
        <authorList>
            <person name="Bentzon-Tilia M."/>
            <person name="Severin I."/>
            <person name="Hansen L.H."/>
            <person name="Riemann L."/>
        </authorList>
    </citation>
    <scope>NUCLEOTIDE SEQUENCE [LARGE SCALE GENOMIC DNA]</scope>
    <source>
        <strain evidence="2 3">BAL361</strain>
    </source>
</reference>
<evidence type="ECO:0000313" key="2">
    <source>
        <dbReference type="EMBL" id="KIZ38088.1"/>
    </source>
</evidence>
<evidence type="ECO:0000259" key="1">
    <source>
        <dbReference type="Pfam" id="PF06439"/>
    </source>
</evidence>
<accession>A0A0D7EBH6</accession>
<name>A0A0D7EBH6_STUST</name>
<dbReference type="GO" id="GO:0016787">
    <property type="term" value="F:hydrolase activity"/>
    <property type="evidence" value="ECO:0007669"/>
    <property type="project" value="InterPro"/>
</dbReference>
<dbReference type="Pfam" id="PF06439">
    <property type="entry name" value="3keto-disac_hyd"/>
    <property type="match status" value="1"/>
</dbReference>
<dbReference type="RefSeq" id="WP_044314067.1">
    <property type="nucleotide sequence ID" value="NZ_JXXD01000021.1"/>
</dbReference>
<feature type="domain" description="3-keto-alpha-glucoside-1,2-lyase/3-keto-2-hydroxy-glucal hydratase" evidence="1">
    <location>
        <begin position="5"/>
        <end position="191"/>
    </location>
</feature>
<organism evidence="2 3">
    <name type="scientific">Stutzerimonas stutzeri</name>
    <name type="common">Pseudomonas stutzeri</name>
    <dbReference type="NCBI Taxonomy" id="316"/>
    <lineage>
        <taxon>Bacteria</taxon>
        <taxon>Pseudomonadati</taxon>
        <taxon>Pseudomonadota</taxon>
        <taxon>Gammaproteobacteria</taxon>
        <taxon>Pseudomonadales</taxon>
        <taxon>Pseudomonadaceae</taxon>
        <taxon>Stutzerimonas</taxon>
    </lineage>
</organism>